<proteinExistence type="predicted"/>
<gene>
    <name evidence="3" type="ORF">MW871_09570</name>
</gene>
<organism evidence="3 4">
    <name type="scientific">Flavobacterium pygoscelis</name>
    <dbReference type="NCBI Taxonomy" id="2893176"/>
    <lineage>
        <taxon>Bacteria</taxon>
        <taxon>Pseudomonadati</taxon>
        <taxon>Bacteroidota</taxon>
        <taxon>Flavobacteriia</taxon>
        <taxon>Flavobacteriales</taxon>
        <taxon>Flavobacteriaceae</taxon>
        <taxon>Flavobacterium</taxon>
    </lineage>
</organism>
<evidence type="ECO:0000256" key="1">
    <source>
        <dbReference type="SAM" id="SignalP"/>
    </source>
</evidence>
<name>A0A9X1XYR7_9FLAO</name>
<feature type="domain" description="DUF3347" evidence="2">
    <location>
        <begin position="58"/>
        <end position="146"/>
    </location>
</feature>
<accession>A0A9X1XYR7</accession>
<sequence>MSTIKKSVIAIMVLFFISNVNATNLKSSTVKVKMPKQTRSSSVSSFKTDMLDAKLNGVFENYFLLKDELVKTDGVTAAAKAKLLVTSLSEVKMGELSKEVHKVWMKVMKNVMADAKGIAATQDVKAQRVLFVSLSKKMYDLVKVAKFQTPVYYQFCPMANDGKGANWLSKENAVKNPYYGTKMLKCGEVVETIK</sequence>
<evidence type="ECO:0000313" key="3">
    <source>
        <dbReference type="EMBL" id="MCK8142137.1"/>
    </source>
</evidence>
<feature type="signal peptide" evidence="1">
    <location>
        <begin position="1"/>
        <end position="22"/>
    </location>
</feature>
<keyword evidence="1" id="KW-0732">Signal</keyword>
<dbReference type="Proteomes" id="UP001139260">
    <property type="component" value="Unassembled WGS sequence"/>
</dbReference>
<dbReference type="RefSeq" id="WP_248428371.1">
    <property type="nucleotide sequence ID" value="NZ_JALNUB010000005.1"/>
</dbReference>
<evidence type="ECO:0000313" key="4">
    <source>
        <dbReference type="Proteomes" id="UP001139260"/>
    </source>
</evidence>
<protein>
    <submittedName>
        <fullName evidence="3">DUF3347 domain-containing protein</fullName>
    </submittedName>
</protein>
<reference evidence="3" key="1">
    <citation type="submission" date="2022-04" db="EMBL/GenBank/DDBJ databases">
        <title>Flavobacterium pygoscelis sp. nov. isolated from Chinstrap chick (Pygoscelis antarcticus).</title>
        <authorList>
            <person name="Irgang R."/>
            <person name="Poblete-Morales M."/>
            <person name="Avendano-Herrera R."/>
        </authorList>
    </citation>
    <scope>NUCLEOTIDE SEQUENCE</scope>
    <source>
        <strain evidence="3">I-SCBP12n</strain>
    </source>
</reference>
<dbReference type="InterPro" id="IPR021782">
    <property type="entry name" value="DUF3347"/>
</dbReference>
<feature type="chain" id="PRO_5040790057" evidence="1">
    <location>
        <begin position="23"/>
        <end position="194"/>
    </location>
</feature>
<comment type="caution">
    <text evidence="3">The sequence shown here is derived from an EMBL/GenBank/DDBJ whole genome shotgun (WGS) entry which is preliminary data.</text>
</comment>
<dbReference type="AlphaFoldDB" id="A0A9X1XYR7"/>
<evidence type="ECO:0000259" key="2">
    <source>
        <dbReference type="Pfam" id="PF11827"/>
    </source>
</evidence>
<keyword evidence="4" id="KW-1185">Reference proteome</keyword>
<dbReference type="Pfam" id="PF11827">
    <property type="entry name" value="DUF3347"/>
    <property type="match status" value="1"/>
</dbReference>
<dbReference type="EMBL" id="JALNUB010000005">
    <property type="protein sequence ID" value="MCK8142137.1"/>
    <property type="molecule type" value="Genomic_DNA"/>
</dbReference>